<dbReference type="EMBL" id="KB306459">
    <property type="protein sequence ID" value="ELT99816.1"/>
    <property type="molecule type" value="Genomic_DNA"/>
</dbReference>
<protein>
    <submittedName>
        <fullName evidence="1 2">Uncharacterized protein</fullName>
    </submittedName>
</protein>
<proteinExistence type="predicted"/>
<accession>R7U843</accession>
<evidence type="ECO:0000313" key="1">
    <source>
        <dbReference type="EMBL" id="ELT99816.1"/>
    </source>
</evidence>
<keyword evidence="3" id="KW-1185">Reference proteome</keyword>
<dbReference type="Proteomes" id="UP000014760">
    <property type="component" value="Unassembled WGS sequence"/>
</dbReference>
<dbReference type="EnsemblMetazoa" id="CapteT226918">
    <property type="protein sequence ID" value="CapteP226918"/>
    <property type="gene ID" value="CapteG226918"/>
</dbReference>
<evidence type="ECO:0000313" key="3">
    <source>
        <dbReference type="Proteomes" id="UP000014760"/>
    </source>
</evidence>
<dbReference type="HOGENOM" id="CLU_1215780_0_0_1"/>
<reference evidence="1 3" key="2">
    <citation type="journal article" date="2013" name="Nature">
        <title>Insights into bilaterian evolution from three spiralian genomes.</title>
        <authorList>
            <person name="Simakov O."/>
            <person name="Marletaz F."/>
            <person name="Cho S.J."/>
            <person name="Edsinger-Gonzales E."/>
            <person name="Havlak P."/>
            <person name="Hellsten U."/>
            <person name="Kuo D.H."/>
            <person name="Larsson T."/>
            <person name="Lv J."/>
            <person name="Arendt D."/>
            <person name="Savage R."/>
            <person name="Osoegawa K."/>
            <person name="de Jong P."/>
            <person name="Grimwood J."/>
            <person name="Chapman J.A."/>
            <person name="Shapiro H."/>
            <person name="Aerts A."/>
            <person name="Otillar R.P."/>
            <person name="Terry A.Y."/>
            <person name="Boore J.L."/>
            <person name="Grigoriev I.V."/>
            <person name="Lindberg D.R."/>
            <person name="Seaver E.C."/>
            <person name="Weisblat D.A."/>
            <person name="Putnam N.H."/>
            <person name="Rokhsar D.S."/>
        </authorList>
    </citation>
    <scope>NUCLEOTIDE SEQUENCE</scope>
    <source>
        <strain evidence="1 3">I ESC-2004</strain>
    </source>
</reference>
<evidence type="ECO:0000313" key="2">
    <source>
        <dbReference type="EnsemblMetazoa" id="CapteP226918"/>
    </source>
</evidence>
<organism evidence="1">
    <name type="scientific">Capitella teleta</name>
    <name type="common">Polychaete worm</name>
    <dbReference type="NCBI Taxonomy" id="283909"/>
    <lineage>
        <taxon>Eukaryota</taxon>
        <taxon>Metazoa</taxon>
        <taxon>Spiralia</taxon>
        <taxon>Lophotrochozoa</taxon>
        <taxon>Annelida</taxon>
        <taxon>Polychaeta</taxon>
        <taxon>Sedentaria</taxon>
        <taxon>Scolecida</taxon>
        <taxon>Capitellidae</taxon>
        <taxon>Capitella</taxon>
    </lineage>
</organism>
<reference evidence="2" key="3">
    <citation type="submission" date="2015-06" db="UniProtKB">
        <authorList>
            <consortium name="EnsemblMetazoa"/>
        </authorList>
    </citation>
    <scope>IDENTIFICATION</scope>
</reference>
<dbReference type="OrthoDB" id="5919137at2759"/>
<dbReference type="AlphaFoldDB" id="R7U843"/>
<reference evidence="3" key="1">
    <citation type="submission" date="2012-12" db="EMBL/GenBank/DDBJ databases">
        <authorList>
            <person name="Hellsten U."/>
            <person name="Grimwood J."/>
            <person name="Chapman J.A."/>
            <person name="Shapiro H."/>
            <person name="Aerts A."/>
            <person name="Otillar R.P."/>
            <person name="Terry A.Y."/>
            <person name="Boore J.L."/>
            <person name="Simakov O."/>
            <person name="Marletaz F."/>
            <person name="Cho S.-J."/>
            <person name="Edsinger-Gonzales E."/>
            <person name="Havlak P."/>
            <person name="Kuo D.-H."/>
            <person name="Larsson T."/>
            <person name="Lv J."/>
            <person name="Arendt D."/>
            <person name="Savage R."/>
            <person name="Osoegawa K."/>
            <person name="de Jong P."/>
            <person name="Lindberg D.R."/>
            <person name="Seaver E.C."/>
            <person name="Weisblat D.A."/>
            <person name="Putnam N.H."/>
            <person name="Grigoriev I.V."/>
            <person name="Rokhsar D.S."/>
        </authorList>
    </citation>
    <scope>NUCLEOTIDE SEQUENCE</scope>
    <source>
        <strain evidence="3">I ESC-2004</strain>
    </source>
</reference>
<name>R7U843_CAPTE</name>
<dbReference type="EMBL" id="AMQN01001868">
    <property type="status" value="NOT_ANNOTATED_CDS"/>
    <property type="molecule type" value="Genomic_DNA"/>
</dbReference>
<gene>
    <name evidence="1" type="ORF">CAPTEDRAFT_226918</name>
</gene>
<sequence length="228" mass="25473">MGTQSRQPGAAIQMAQYYHDVMLFTKVPTSTCQNIHFRLSMPPCITYGVCAVLFVICVHANELIGSSEDDINELLSLNPESSVLTYLPDGITKDDLIDLSKRLSRGFYAARGKKFSPKSFHFSRGKKLASEADEDSLYGFSADDMKRAYPSGFTMPRGRRVPLGFQMVRGKKSSGEKRGLNKSSFFLARGKKSHEDDDHLLNTSSDPKDDLQLLMKYFNNIRTGSAVH</sequence>